<evidence type="ECO:0000313" key="2">
    <source>
        <dbReference type="EMBL" id="USS88450.1"/>
    </source>
</evidence>
<dbReference type="Proteomes" id="UP001057025">
    <property type="component" value="Chromosome"/>
</dbReference>
<keyword evidence="1" id="KW-1133">Transmembrane helix</keyword>
<reference evidence="2" key="1">
    <citation type="submission" date="2022-05" db="EMBL/GenBank/DDBJ databases">
        <authorList>
            <person name="Oliphant S.A."/>
            <person name="Watson-Haigh N.S."/>
            <person name="Sumby K.M."/>
            <person name="Gardner J.M."/>
            <person name="Jiranek V."/>
        </authorList>
    </citation>
    <scope>NUCLEOTIDE SEQUENCE</scope>
    <source>
        <strain evidence="2">KI11_C11</strain>
    </source>
</reference>
<proteinExistence type="predicted"/>
<feature type="transmembrane region" description="Helical" evidence="1">
    <location>
        <begin position="58"/>
        <end position="77"/>
    </location>
</feature>
<sequence length="114" mass="12529">MSRIPRGMVDVNCSSVFLLKEEEYDDANFLVLLWLLLWFIFAGGGKPDDCGRILGDEPVTLSVLSMPVTLVGVIPRLKFLLATRTVSNMSPLVTVVTTSLGTDGWLVFLAKSPR</sequence>
<keyword evidence="1" id="KW-0812">Transmembrane</keyword>
<keyword evidence="1" id="KW-0472">Membrane</keyword>
<accession>A0ABY5BTJ6</accession>
<keyword evidence="3" id="KW-1185">Reference proteome</keyword>
<protein>
    <submittedName>
        <fullName evidence="2">Uncharacterized protein</fullName>
    </submittedName>
</protein>
<name>A0ABY5BTJ6_9LACO</name>
<dbReference type="EMBL" id="CP097118">
    <property type="protein sequence ID" value="USS88450.1"/>
    <property type="molecule type" value="Genomic_DNA"/>
</dbReference>
<organism evidence="2 3">
    <name type="scientific">Fructilactobacillus hinvesii</name>
    <dbReference type="NCBI Taxonomy" id="2940300"/>
    <lineage>
        <taxon>Bacteria</taxon>
        <taxon>Bacillati</taxon>
        <taxon>Bacillota</taxon>
        <taxon>Bacilli</taxon>
        <taxon>Lactobacillales</taxon>
        <taxon>Lactobacillaceae</taxon>
        <taxon>Fructilactobacillus</taxon>
    </lineage>
</organism>
<evidence type="ECO:0000313" key="3">
    <source>
        <dbReference type="Proteomes" id="UP001057025"/>
    </source>
</evidence>
<gene>
    <name evidence="2" type="ORF">M3M39_02965</name>
</gene>
<feature type="transmembrane region" description="Helical" evidence="1">
    <location>
        <begin position="27"/>
        <end position="46"/>
    </location>
</feature>
<evidence type="ECO:0000256" key="1">
    <source>
        <dbReference type="SAM" id="Phobius"/>
    </source>
</evidence>